<accession>A0A832CXU2</accession>
<gene>
    <name evidence="1" type="ORF">ENS56_08800</name>
</gene>
<reference evidence="1" key="1">
    <citation type="journal article" date="2020" name="mSystems">
        <title>Genome- and Community-Level Interaction Insights into Carbon Utilization and Element Cycling Functions of Hydrothermarchaeota in Hydrothermal Sediment.</title>
        <authorList>
            <person name="Zhou Z."/>
            <person name="Liu Y."/>
            <person name="Xu W."/>
            <person name="Pan J."/>
            <person name="Luo Z.H."/>
            <person name="Li M."/>
        </authorList>
    </citation>
    <scope>NUCLEOTIDE SEQUENCE [LARGE SCALE GENOMIC DNA]</scope>
    <source>
        <strain evidence="1">SpSt-500</strain>
    </source>
</reference>
<dbReference type="InterPro" id="IPR011990">
    <property type="entry name" value="TPR-like_helical_dom_sf"/>
</dbReference>
<comment type="caution">
    <text evidence="1">The sequence shown here is derived from an EMBL/GenBank/DDBJ whole genome shotgun (WGS) entry which is preliminary data.</text>
</comment>
<dbReference type="InterPro" id="IPR012340">
    <property type="entry name" value="NA-bd_OB-fold"/>
</dbReference>
<dbReference type="SUPFAM" id="SSF48452">
    <property type="entry name" value="TPR-like"/>
    <property type="match status" value="2"/>
</dbReference>
<dbReference type="AlphaFoldDB" id="A0A832CXU2"/>
<evidence type="ECO:0000313" key="1">
    <source>
        <dbReference type="EMBL" id="HGT48121.1"/>
    </source>
</evidence>
<dbReference type="Gene3D" id="2.40.50.140">
    <property type="entry name" value="Nucleic acid-binding proteins"/>
    <property type="match status" value="1"/>
</dbReference>
<protein>
    <recommendedName>
        <fullName evidence="2">Tetratricopeptide repeat protein</fullName>
    </recommendedName>
</protein>
<evidence type="ECO:0008006" key="2">
    <source>
        <dbReference type="Google" id="ProtNLM"/>
    </source>
</evidence>
<dbReference type="Gene3D" id="1.25.40.10">
    <property type="entry name" value="Tetratricopeptide repeat domain"/>
    <property type="match status" value="2"/>
</dbReference>
<proteinExistence type="predicted"/>
<dbReference type="SUPFAM" id="SSF50249">
    <property type="entry name" value="Nucleic acid-binding proteins"/>
    <property type="match status" value="1"/>
</dbReference>
<organism evidence="1">
    <name type="scientific">Ignavibacterium album</name>
    <dbReference type="NCBI Taxonomy" id="591197"/>
    <lineage>
        <taxon>Bacteria</taxon>
        <taxon>Pseudomonadati</taxon>
        <taxon>Ignavibacteriota</taxon>
        <taxon>Ignavibacteria</taxon>
        <taxon>Ignavibacteriales</taxon>
        <taxon>Ignavibacteriaceae</taxon>
        <taxon>Ignavibacterium</taxon>
    </lineage>
</organism>
<sequence length="430" mass="51099">MSNFQEIRNRAQELRKQKKYSEALPLYKDLWENCEPKDKWDGWGFALCLNSLKDYKTAYKVSKRVYEIDPSFDYNKGQFAWSSYMANVKDYPDDNSTDTLENYVSEIIKITEGKEHELFRNQAILKVMDHLSNKNSWGRVIEWSNFINPEFLDTKPFDAVTSDGKKFRKPSDKESYYLKLSKALERLEKFQECIDICDNALKSFPDEIWFKWHKGSCLRKLKQFNESIKLLEEIKKLKKDWFILKELSAAYYGNKDYENAYKNFIESAVIQIRIPESQNRWELFYIGAMILYKMNNIQVADKHVALCYKLRDENQWKIPDFIQRDINTRKISLTKSSAELFNELKDFWIREQQNFLPKQIGSIKNFIQDGKAGFIKGDNGKDYYFRVNNFLGNNSSLKLNIKVQFNIQKSFDKKKNREAEEAINIILIKN</sequence>
<name>A0A832CXU2_9BACT</name>
<dbReference type="EMBL" id="DSVI01000010">
    <property type="protein sequence ID" value="HGT48121.1"/>
    <property type="molecule type" value="Genomic_DNA"/>
</dbReference>